<gene>
    <name evidence="4" type="ORF">HYX28_04470</name>
</gene>
<sequence>MSSALVSIIIVPGIVALLLCSLFGYLYNQSRERYFRAWQVGWVLYLLHYVAIGAYYMRFDSVWGLNWLAQILTIGTVLCILASTEMLQGRWALRWPYALLIGIGALWSFADAWTARDPNAPPTSMQLGPLAIPHISSALLVAILLFWCGYRFWRHGRANDLVGYRVLAFALSFWGFLQLSLQFHTLFEKYLGSIGHFLGPLPQMLLGIAMVMVLFEGERRNVQDNLLEFSRLDVAMEEPVEAEDAAPHLQKLLDRLIALLGTERGMICIRHELRDVFPTVERGVSRNMAEVIERQGGADCFSEVAAAAGGVAVVTDLDRQLASLSDDRREKALPIRVAFSGEGIEAFTVASLRTSDRVLGALIFPHSKAGALSTSRLKLLKALAAQIAMTLQHYLVMRESQRRSREFQMLTQIGQAVSSRLDADEVLQSIYQGLSQLFDVENFYVAFKHATDARTKEVRFAFEVEDGAVVPKRSRAWVNGISEHIITGGKSLLIRENIDAARKALGVTPTGRPCRSYCGVPIFRNHEPVGVMAVLNYDRDNAFGERDLQVLQTAAGQLAVAIENARLFAEEQRRANYLAFLNSVSKTAISSDDAEAMLSQIVRDIQQNFHYDHIGIGILDYASKEIEIKAEAGTTAKALGKRVPLGVGILGRVARLNEMVLEQNTGASHLLGIMPDSRSVLCMPLTYGETLLGVLNIESAKENAFAQQEVLILQTFADLLATALHNAFVFQKMQQHAITDGLTGIKTRRYFSESLSSEWKRASRSGRPFSVVLIDLDKFKAVNDTMGHLEGDLVLTRIGRLLEQKCRQSNIVARYGGDEFVILMPETSIEQAQILAERLRLWIATDPMLNERKITGSFGVATFPLHGATMEDIIRVADAGMYVSKRAGGNRVSTVEEFQEGEAVAQQKAIVTTYVEGFLRREHTNPDSAEELVQTLIKLGNAVKDGRNAEALTEAVMALTRAAEAREVYVTGHGESVARYAETVGREMKMSPEELSDLVLASRIHDIGKIVIPEHILNKTGALTVEEYNLVKTHADIGGRIVATMPGSARLVQYVRHHHERFDGQGYPDKLKGEDIPLGARIIAAVEVFTNMTIERPYAPTRNTQQALEELESLSGAQFDGVIVRVLAQQVRGHKPARAGR</sequence>
<feature type="transmembrane region" description="Helical" evidence="1">
    <location>
        <begin position="130"/>
        <end position="150"/>
    </location>
</feature>
<comment type="caution">
    <text evidence="4">The sequence shown here is derived from an EMBL/GenBank/DDBJ whole genome shotgun (WGS) entry which is preliminary data.</text>
</comment>
<dbReference type="SUPFAM" id="SSF109604">
    <property type="entry name" value="HD-domain/PDEase-like"/>
    <property type="match status" value="1"/>
</dbReference>
<dbReference type="SUPFAM" id="SSF55781">
    <property type="entry name" value="GAF domain-like"/>
    <property type="match status" value="3"/>
</dbReference>
<feature type="domain" description="GGDEF" evidence="2">
    <location>
        <begin position="767"/>
        <end position="897"/>
    </location>
</feature>
<dbReference type="InterPro" id="IPR000160">
    <property type="entry name" value="GGDEF_dom"/>
</dbReference>
<dbReference type="Pfam" id="PF00990">
    <property type="entry name" value="GGDEF"/>
    <property type="match status" value="1"/>
</dbReference>
<evidence type="ECO:0000256" key="1">
    <source>
        <dbReference type="SAM" id="Phobius"/>
    </source>
</evidence>
<feature type="transmembrane region" description="Helical" evidence="1">
    <location>
        <begin position="162"/>
        <end position="181"/>
    </location>
</feature>
<dbReference type="SMART" id="SM00267">
    <property type="entry name" value="GGDEF"/>
    <property type="match status" value="1"/>
</dbReference>
<reference evidence="4" key="1">
    <citation type="submission" date="2020-07" db="EMBL/GenBank/DDBJ databases">
        <title>Huge and variable diversity of episymbiotic CPR bacteria and DPANN archaea in groundwater ecosystems.</title>
        <authorList>
            <person name="He C.Y."/>
            <person name="Keren R."/>
            <person name="Whittaker M."/>
            <person name="Farag I.F."/>
            <person name="Doudna J."/>
            <person name="Cate J.H.D."/>
            <person name="Banfield J.F."/>
        </authorList>
    </citation>
    <scope>NUCLEOTIDE SEQUENCE</scope>
    <source>
        <strain evidence="4">NC_groundwater_580_Pr5_B-0.1um_64_19</strain>
    </source>
</reference>
<evidence type="ECO:0000313" key="5">
    <source>
        <dbReference type="Proteomes" id="UP000779809"/>
    </source>
</evidence>
<dbReference type="GO" id="GO:0003824">
    <property type="term" value="F:catalytic activity"/>
    <property type="evidence" value="ECO:0007669"/>
    <property type="project" value="UniProtKB-ARBA"/>
</dbReference>
<dbReference type="InterPro" id="IPR043128">
    <property type="entry name" value="Rev_trsase/Diguanyl_cyclase"/>
</dbReference>
<dbReference type="PROSITE" id="PS50887">
    <property type="entry name" value="GGDEF"/>
    <property type="match status" value="1"/>
</dbReference>
<evidence type="ECO:0000259" key="2">
    <source>
        <dbReference type="PROSITE" id="PS50887"/>
    </source>
</evidence>
<feature type="transmembrane region" description="Helical" evidence="1">
    <location>
        <begin position="91"/>
        <end position="110"/>
    </location>
</feature>
<keyword evidence="1" id="KW-0472">Membrane</keyword>
<dbReference type="InterPro" id="IPR037522">
    <property type="entry name" value="HD_GYP_dom"/>
</dbReference>
<dbReference type="Pfam" id="PF13487">
    <property type="entry name" value="HD_5"/>
    <property type="match status" value="1"/>
</dbReference>
<dbReference type="FunFam" id="3.30.70.270:FF:000001">
    <property type="entry name" value="Diguanylate cyclase domain protein"/>
    <property type="match status" value="1"/>
</dbReference>
<organism evidence="4 5">
    <name type="scientific">Candidatus Korobacter versatilis</name>
    <dbReference type="NCBI Taxonomy" id="658062"/>
    <lineage>
        <taxon>Bacteria</taxon>
        <taxon>Pseudomonadati</taxon>
        <taxon>Acidobacteriota</taxon>
        <taxon>Terriglobia</taxon>
        <taxon>Terriglobales</taxon>
        <taxon>Candidatus Korobacteraceae</taxon>
        <taxon>Candidatus Korobacter</taxon>
    </lineage>
</organism>
<dbReference type="SMART" id="SM00065">
    <property type="entry name" value="GAF"/>
    <property type="match status" value="3"/>
</dbReference>
<dbReference type="InterPro" id="IPR003018">
    <property type="entry name" value="GAF"/>
</dbReference>
<dbReference type="NCBIfam" id="TIGR00254">
    <property type="entry name" value="GGDEF"/>
    <property type="match status" value="1"/>
</dbReference>
<dbReference type="InterPro" id="IPR029787">
    <property type="entry name" value="Nucleotide_cyclase"/>
</dbReference>
<evidence type="ECO:0000313" key="4">
    <source>
        <dbReference type="EMBL" id="MBI2678011.1"/>
    </source>
</evidence>
<dbReference type="AlphaFoldDB" id="A0A932A7A6"/>
<keyword evidence="1" id="KW-0812">Transmembrane</keyword>
<accession>A0A932A7A6</accession>
<evidence type="ECO:0000259" key="3">
    <source>
        <dbReference type="PROSITE" id="PS51832"/>
    </source>
</evidence>
<keyword evidence="1" id="KW-1133">Transmembrane helix</keyword>
<feature type="domain" description="HD-GYP" evidence="3">
    <location>
        <begin position="948"/>
        <end position="1141"/>
    </location>
</feature>
<dbReference type="Proteomes" id="UP000779809">
    <property type="component" value="Unassembled WGS sequence"/>
</dbReference>
<dbReference type="Gene3D" id="3.30.70.270">
    <property type="match status" value="1"/>
</dbReference>
<feature type="transmembrane region" description="Helical" evidence="1">
    <location>
        <begin position="63"/>
        <end position="84"/>
    </location>
</feature>
<proteinExistence type="predicted"/>
<dbReference type="PROSITE" id="PS51832">
    <property type="entry name" value="HD_GYP"/>
    <property type="match status" value="1"/>
</dbReference>
<dbReference type="Gene3D" id="3.30.450.40">
    <property type="match status" value="3"/>
</dbReference>
<dbReference type="PANTHER" id="PTHR43155">
    <property type="entry name" value="CYCLIC DI-GMP PHOSPHODIESTERASE PA4108-RELATED"/>
    <property type="match status" value="1"/>
</dbReference>
<dbReference type="InterPro" id="IPR003607">
    <property type="entry name" value="HD/PDEase_dom"/>
</dbReference>
<dbReference type="CDD" id="cd00077">
    <property type="entry name" value="HDc"/>
    <property type="match status" value="1"/>
</dbReference>
<dbReference type="Pfam" id="PF13185">
    <property type="entry name" value="GAF_2"/>
    <property type="match status" value="1"/>
</dbReference>
<dbReference type="InterPro" id="IPR029016">
    <property type="entry name" value="GAF-like_dom_sf"/>
</dbReference>
<feature type="transmembrane region" description="Helical" evidence="1">
    <location>
        <begin position="39"/>
        <end position="57"/>
    </location>
</feature>
<dbReference type="EMBL" id="JACPNR010000006">
    <property type="protein sequence ID" value="MBI2678011.1"/>
    <property type="molecule type" value="Genomic_DNA"/>
</dbReference>
<feature type="transmembrane region" description="Helical" evidence="1">
    <location>
        <begin position="6"/>
        <end position="27"/>
    </location>
</feature>
<dbReference type="SUPFAM" id="SSF55073">
    <property type="entry name" value="Nucleotide cyclase"/>
    <property type="match status" value="1"/>
</dbReference>
<dbReference type="Gene3D" id="1.10.3210.10">
    <property type="entry name" value="Hypothetical protein af1432"/>
    <property type="match status" value="1"/>
</dbReference>
<protein>
    <submittedName>
        <fullName evidence="4">Diguanylate cyclase</fullName>
    </submittedName>
</protein>
<name>A0A932A7A6_9BACT</name>
<dbReference type="CDD" id="cd01949">
    <property type="entry name" value="GGDEF"/>
    <property type="match status" value="1"/>
</dbReference>
<dbReference type="Pfam" id="PF01590">
    <property type="entry name" value="GAF"/>
    <property type="match status" value="2"/>
</dbReference>